<dbReference type="PATRIC" id="fig|1461583.4.peg.785"/>
<keyword evidence="2 5" id="KW-0812">Transmembrane</keyword>
<reference evidence="8" key="1">
    <citation type="submission" date="2014-07" db="EMBL/GenBank/DDBJ databases">
        <authorList>
            <person name="Urmite Genomes Urmite Genomes"/>
        </authorList>
    </citation>
    <scope>NUCLEOTIDE SEQUENCE</scope>
    <source>
        <strain evidence="8">13S34_air</strain>
    </source>
</reference>
<feature type="domain" description="RDD" evidence="7">
    <location>
        <begin position="234"/>
        <end position="386"/>
    </location>
</feature>
<organism evidence="8">
    <name type="scientific">Metalysinibacillus saudimassiliensis</name>
    <dbReference type="NCBI Taxonomy" id="1461583"/>
    <lineage>
        <taxon>Bacteria</taxon>
        <taxon>Bacillati</taxon>
        <taxon>Bacillota</taxon>
        <taxon>Bacilli</taxon>
        <taxon>Bacillales</taxon>
        <taxon>Caryophanaceae</taxon>
        <taxon>Metalysinibacillus</taxon>
    </lineage>
</organism>
<dbReference type="Pfam" id="PF06271">
    <property type="entry name" value="RDD"/>
    <property type="match status" value="1"/>
</dbReference>
<comment type="subcellular location">
    <subcellularLocation>
        <location evidence="1">Membrane</location>
        <topology evidence="1">Multi-pass membrane protein</topology>
    </subcellularLocation>
</comment>
<feature type="transmembrane region" description="Helical" evidence="5">
    <location>
        <begin position="259"/>
        <end position="281"/>
    </location>
</feature>
<name>A0A078M1G9_9BACL</name>
<dbReference type="InterPro" id="IPR053150">
    <property type="entry name" value="Teicoplanin_resist-assoc"/>
</dbReference>
<feature type="transmembrane region" description="Helical" evidence="5">
    <location>
        <begin position="230"/>
        <end position="253"/>
    </location>
</feature>
<feature type="transmembrane region" description="Helical" evidence="5">
    <location>
        <begin position="346"/>
        <end position="373"/>
    </location>
</feature>
<evidence type="ECO:0000256" key="3">
    <source>
        <dbReference type="ARBA" id="ARBA00022989"/>
    </source>
</evidence>
<dbReference type="AlphaFoldDB" id="A0A078M1G9"/>
<sequence>MQIIGEVKEMGVYVTSISTAALFTMGISVIIFIPWLIYTYRKYGFLSFSKMTIMFSFIFYAISALFLVLLPLPTTRDTCAMQPADTVHYNLHLFQFIDDILYKSGIVLSEPASWRFIIKQPAFYQAFFNFLLLLPLGVYLRYFWQKRKYAFGALGVGLLVSLFFETTQYTGIYGIYNCAYRLFDIDDLLLNSTGAFVGYLIGPIFLLLLPTHQAVVEKTHELVKRNIVQPGATILALLIDVMTVMLGSTVLMLVLPNAWYSNFVATTSMLVLLFVVVPLLGKGATLGMRFMRFRMTGAEGEKALKRSTLRRFLAIYFTYLTYVLLGLISTMTAVELDMDSVFYAPFAFINVGIFLVLVILTFIIMVHVLRVWLSKGKRQLYMDKYADLYATRRNK</sequence>
<dbReference type="HOGENOM" id="CLU_042608_1_0_9"/>
<evidence type="ECO:0000259" key="6">
    <source>
        <dbReference type="Pfam" id="PF04892"/>
    </source>
</evidence>
<keyword evidence="3 5" id="KW-1133">Transmembrane helix</keyword>
<evidence type="ECO:0000313" key="8">
    <source>
        <dbReference type="EMBL" id="CEA01208.1"/>
    </source>
</evidence>
<keyword evidence="4 5" id="KW-0472">Membrane</keyword>
<evidence type="ECO:0000256" key="5">
    <source>
        <dbReference type="SAM" id="Phobius"/>
    </source>
</evidence>
<protein>
    <submittedName>
        <fullName evidence="8">VanZ like family protein</fullName>
    </submittedName>
</protein>
<feature type="transmembrane region" description="Helical" evidence="5">
    <location>
        <begin position="312"/>
        <end position="334"/>
    </location>
</feature>
<feature type="transmembrane region" description="Helical" evidence="5">
    <location>
        <begin position="188"/>
        <end position="209"/>
    </location>
</feature>
<evidence type="ECO:0000256" key="4">
    <source>
        <dbReference type="ARBA" id="ARBA00023136"/>
    </source>
</evidence>
<gene>
    <name evidence="8" type="ORF">BN1050_00822</name>
</gene>
<dbReference type="EMBL" id="LN483074">
    <property type="protein sequence ID" value="CEA01208.1"/>
    <property type="molecule type" value="Genomic_DNA"/>
</dbReference>
<evidence type="ECO:0000259" key="7">
    <source>
        <dbReference type="Pfam" id="PF06271"/>
    </source>
</evidence>
<dbReference type="PANTHER" id="PTHR36834:SF1">
    <property type="entry name" value="INTEGRAL MEMBRANE PROTEIN"/>
    <property type="match status" value="1"/>
</dbReference>
<dbReference type="Pfam" id="PF04892">
    <property type="entry name" value="VanZ"/>
    <property type="match status" value="1"/>
</dbReference>
<feature type="transmembrane region" description="Helical" evidence="5">
    <location>
        <begin position="20"/>
        <end position="40"/>
    </location>
</feature>
<feature type="transmembrane region" description="Helical" evidence="5">
    <location>
        <begin position="52"/>
        <end position="72"/>
    </location>
</feature>
<feature type="domain" description="VanZ-like" evidence="6">
    <location>
        <begin position="57"/>
        <end position="205"/>
    </location>
</feature>
<feature type="transmembrane region" description="Helical" evidence="5">
    <location>
        <begin position="122"/>
        <end position="142"/>
    </location>
</feature>
<dbReference type="InterPro" id="IPR006976">
    <property type="entry name" value="VanZ-like"/>
</dbReference>
<feature type="transmembrane region" description="Helical" evidence="5">
    <location>
        <begin position="149"/>
        <end position="176"/>
    </location>
</feature>
<dbReference type="InterPro" id="IPR010432">
    <property type="entry name" value="RDD"/>
</dbReference>
<accession>A0A078M1G9</accession>
<evidence type="ECO:0000256" key="1">
    <source>
        <dbReference type="ARBA" id="ARBA00004141"/>
    </source>
</evidence>
<evidence type="ECO:0000256" key="2">
    <source>
        <dbReference type="ARBA" id="ARBA00022692"/>
    </source>
</evidence>
<dbReference type="PANTHER" id="PTHR36834">
    <property type="entry name" value="MEMBRANE PROTEIN-RELATED"/>
    <property type="match status" value="1"/>
</dbReference>
<proteinExistence type="predicted"/>